<dbReference type="EMBL" id="ML979140">
    <property type="protein sequence ID" value="KAF1912519.1"/>
    <property type="molecule type" value="Genomic_DNA"/>
</dbReference>
<feature type="compositionally biased region" description="Basic and acidic residues" evidence="1">
    <location>
        <begin position="60"/>
        <end position="69"/>
    </location>
</feature>
<keyword evidence="3" id="KW-1185">Reference proteome</keyword>
<dbReference type="Proteomes" id="UP000800096">
    <property type="component" value="Unassembled WGS sequence"/>
</dbReference>
<evidence type="ECO:0000313" key="2">
    <source>
        <dbReference type="EMBL" id="KAF1912519.1"/>
    </source>
</evidence>
<feature type="compositionally biased region" description="Low complexity" evidence="1">
    <location>
        <begin position="10"/>
        <end position="34"/>
    </location>
</feature>
<feature type="compositionally biased region" description="Low complexity" evidence="1">
    <location>
        <begin position="48"/>
        <end position="59"/>
    </location>
</feature>
<dbReference type="AlphaFoldDB" id="A0A6A5QAV5"/>
<feature type="compositionally biased region" description="Polar residues" evidence="1">
    <location>
        <begin position="75"/>
        <end position="98"/>
    </location>
</feature>
<proteinExistence type="predicted"/>
<feature type="region of interest" description="Disordered" evidence="1">
    <location>
        <begin position="1"/>
        <end position="101"/>
    </location>
</feature>
<gene>
    <name evidence="2" type="ORF">BDU57DRAFT_522852</name>
</gene>
<evidence type="ECO:0000256" key="1">
    <source>
        <dbReference type="SAM" id="MobiDB-lite"/>
    </source>
</evidence>
<dbReference type="OrthoDB" id="3641178at2759"/>
<evidence type="ECO:0000313" key="3">
    <source>
        <dbReference type="Proteomes" id="UP000800096"/>
    </source>
</evidence>
<organism evidence="2 3">
    <name type="scientific">Ampelomyces quisqualis</name>
    <name type="common">Powdery mildew agent</name>
    <dbReference type="NCBI Taxonomy" id="50730"/>
    <lineage>
        <taxon>Eukaryota</taxon>
        <taxon>Fungi</taxon>
        <taxon>Dikarya</taxon>
        <taxon>Ascomycota</taxon>
        <taxon>Pezizomycotina</taxon>
        <taxon>Dothideomycetes</taxon>
        <taxon>Pleosporomycetidae</taxon>
        <taxon>Pleosporales</taxon>
        <taxon>Pleosporineae</taxon>
        <taxon>Phaeosphaeriaceae</taxon>
        <taxon>Ampelomyces</taxon>
    </lineage>
</organism>
<protein>
    <submittedName>
        <fullName evidence="2">Uncharacterized protein</fullName>
    </submittedName>
</protein>
<reference evidence="2" key="1">
    <citation type="journal article" date="2020" name="Stud. Mycol.">
        <title>101 Dothideomycetes genomes: a test case for predicting lifestyles and emergence of pathogens.</title>
        <authorList>
            <person name="Haridas S."/>
            <person name="Albert R."/>
            <person name="Binder M."/>
            <person name="Bloem J."/>
            <person name="Labutti K."/>
            <person name="Salamov A."/>
            <person name="Andreopoulos B."/>
            <person name="Baker S."/>
            <person name="Barry K."/>
            <person name="Bills G."/>
            <person name="Bluhm B."/>
            <person name="Cannon C."/>
            <person name="Castanera R."/>
            <person name="Culley D."/>
            <person name="Daum C."/>
            <person name="Ezra D."/>
            <person name="Gonzalez J."/>
            <person name="Henrissat B."/>
            <person name="Kuo A."/>
            <person name="Liang C."/>
            <person name="Lipzen A."/>
            <person name="Lutzoni F."/>
            <person name="Magnuson J."/>
            <person name="Mondo S."/>
            <person name="Nolan M."/>
            <person name="Ohm R."/>
            <person name="Pangilinan J."/>
            <person name="Park H.-J."/>
            <person name="Ramirez L."/>
            <person name="Alfaro M."/>
            <person name="Sun H."/>
            <person name="Tritt A."/>
            <person name="Yoshinaga Y."/>
            <person name="Zwiers L.-H."/>
            <person name="Turgeon B."/>
            <person name="Goodwin S."/>
            <person name="Spatafora J."/>
            <person name="Crous P."/>
            <person name="Grigoriev I."/>
        </authorList>
    </citation>
    <scope>NUCLEOTIDE SEQUENCE</scope>
    <source>
        <strain evidence="2">HMLAC05119</strain>
    </source>
</reference>
<name>A0A6A5QAV5_AMPQU</name>
<accession>A0A6A5QAV5</accession>
<sequence length="195" mass="21674">MAALSALTPSSYGSTSFDTQSSSPTSSTTSSSPSENIIWKYQRSCSIDSTTSSTTPDTPSRSDLDDCHHSGGYNLAQTPQTDSHQPNKTSMIIPSRPSTPEEYQFAADTAAFMRMVRGHLANVQDLKHQTGAPAVRFDLPDQPAQTKSRTSCRVFAEDEVRENVRRERDTRTWRKRFDPSETQRLCGEALAELEY</sequence>